<dbReference type="OrthoDB" id="5788549at2759"/>
<reference evidence="1" key="1">
    <citation type="submission" date="2021-09" db="EMBL/GenBank/DDBJ databases">
        <authorList>
            <consortium name="Pathogen Informatics"/>
        </authorList>
    </citation>
    <scope>NUCLEOTIDE SEQUENCE</scope>
</reference>
<name>A0A8J2LVN9_9BILA</name>
<organism evidence="1 2">
    <name type="scientific">Cercopithifilaria johnstoni</name>
    <dbReference type="NCBI Taxonomy" id="2874296"/>
    <lineage>
        <taxon>Eukaryota</taxon>
        <taxon>Metazoa</taxon>
        <taxon>Ecdysozoa</taxon>
        <taxon>Nematoda</taxon>
        <taxon>Chromadorea</taxon>
        <taxon>Rhabditida</taxon>
        <taxon>Spirurina</taxon>
        <taxon>Spiruromorpha</taxon>
        <taxon>Filarioidea</taxon>
        <taxon>Onchocercidae</taxon>
        <taxon>Cercopithifilaria</taxon>
    </lineage>
</organism>
<evidence type="ECO:0000313" key="1">
    <source>
        <dbReference type="EMBL" id="CAG9529802.1"/>
    </source>
</evidence>
<proteinExistence type="predicted"/>
<evidence type="ECO:0000313" key="2">
    <source>
        <dbReference type="Proteomes" id="UP000746747"/>
    </source>
</evidence>
<sequence>MDQAGPSRITRKKPLVITVPRGLLRQSLQKIIPTERSRICFVINGSEIKLLTPSDRCRFDLSRLQHLPSAPSCYTGFRDLRSPSPTGFEFPAYDKYASRPEIYPPEHGRNPPAPLSPIFAMNPFSPFAPNKIHIPPAQQLPRHRKVMSKLAKRRGVYIHPLTGKMKIIKRRTHSKSNFQQSYL</sequence>
<dbReference type="Proteomes" id="UP000746747">
    <property type="component" value="Unassembled WGS sequence"/>
</dbReference>
<protein>
    <submittedName>
        <fullName evidence="1">Uncharacterized protein</fullName>
    </submittedName>
</protein>
<dbReference type="EMBL" id="CAKAEH010000092">
    <property type="protein sequence ID" value="CAG9529802.1"/>
    <property type="molecule type" value="Genomic_DNA"/>
</dbReference>
<gene>
    <name evidence="1" type="ORF">CJOHNSTONI_LOCUS356</name>
</gene>
<dbReference type="AlphaFoldDB" id="A0A8J2LVN9"/>
<keyword evidence="2" id="KW-1185">Reference proteome</keyword>
<accession>A0A8J2LVN9</accession>
<comment type="caution">
    <text evidence="1">The sequence shown here is derived from an EMBL/GenBank/DDBJ whole genome shotgun (WGS) entry which is preliminary data.</text>
</comment>